<dbReference type="InterPro" id="IPR036430">
    <property type="entry name" value="RNase_T2-like_sf"/>
</dbReference>
<accession>A0A1I8FSW5</accession>
<dbReference type="GO" id="GO:0033897">
    <property type="term" value="F:ribonuclease T2 activity"/>
    <property type="evidence" value="ECO:0007669"/>
    <property type="project" value="InterPro"/>
</dbReference>
<sequence>RGRRRRSRASSSVIQTETRATSAEAAASTARAFFAVAAAGATASAEAADASVSRAGEAASPAFSGASSPSPSPGLSRAFSGPPSQPAPQPPWWLFPGRPTAASRGDQKATADAADEHEAAAAAASSAVAVDGWSAGLTTTIDSRTPAVRLKRPDTSRLRGRQLCLRSCCSRLQRPGPRFGSSRSARLSAAGWSRCGPSSSLGNSCVMLSLLDSMTLSMSTAFHTSAPASDPSDLHAWQTRLARSRLTAAQRLDQQLSRQSWMEAELGSLMMRLLTVGSSRTGPEELMKRLQLASACGYAARPQAPETAFLSLSRNHEYTKHGRCASVDSRFNSTLKYFQSALSVYLKYNVSKIVEAVNSAFGYKPEIDCFAPGKKHGEKSKPAYLAELRICFSKDLTPRECESSGREVPQPRRSAHTLYYDPELPRSFHREDEANVYSPIKVSRNVKNLIASWIETEKPTAVSGRKRVWTYPCKDDEDVQLPEKLNY</sequence>
<dbReference type="GO" id="GO:0003723">
    <property type="term" value="F:RNA binding"/>
    <property type="evidence" value="ECO:0007669"/>
    <property type="project" value="InterPro"/>
</dbReference>
<proteinExistence type="inferred from homology"/>
<dbReference type="AlphaFoldDB" id="A0A1I8FSW5"/>
<feature type="region of interest" description="Disordered" evidence="3">
    <location>
        <begin position="1"/>
        <end position="24"/>
    </location>
</feature>
<evidence type="ECO:0000256" key="3">
    <source>
        <dbReference type="SAM" id="MobiDB-lite"/>
    </source>
</evidence>
<dbReference type="WBParaSite" id="maker-unitig_7693-snap-gene-0.2-mRNA-1">
    <property type="protein sequence ID" value="maker-unitig_7693-snap-gene-0.2-mRNA-1"/>
    <property type="gene ID" value="maker-unitig_7693-snap-gene-0.2"/>
</dbReference>
<organism evidence="4 5">
    <name type="scientific">Macrostomum lignano</name>
    <dbReference type="NCBI Taxonomy" id="282301"/>
    <lineage>
        <taxon>Eukaryota</taxon>
        <taxon>Metazoa</taxon>
        <taxon>Spiralia</taxon>
        <taxon>Lophotrochozoa</taxon>
        <taxon>Platyhelminthes</taxon>
        <taxon>Rhabditophora</taxon>
        <taxon>Macrostomorpha</taxon>
        <taxon>Macrostomida</taxon>
        <taxon>Macrostomidae</taxon>
        <taxon>Macrostomum</taxon>
    </lineage>
</organism>
<name>A0A1I8FSW5_9PLAT</name>
<reference evidence="5" key="1">
    <citation type="submission" date="2016-11" db="UniProtKB">
        <authorList>
            <consortium name="WormBaseParasite"/>
        </authorList>
    </citation>
    <scope>IDENTIFICATION</scope>
</reference>
<dbReference type="Proteomes" id="UP000095280">
    <property type="component" value="Unplaced"/>
</dbReference>
<comment type="similarity">
    <text evidence="1 2">Belongs to the RNase T2 family.</text>
</comment>
<evidence type="ECO:0000313" key="5">
    <source>
        <dbReference type="WBParaSite" id="maker-unitig_7693-snap-gene-0.2-mRNA-1"/>
    </source>
</evidence>
<feature type="compositionally biased region" description="Low complexity" evidence="3">
    <location>
        <begin position="9"/>
        <end position="24"/>
    </location>
</feature>
<evidence type="ECO:0000256" key="1">
    <source>
        <dbReference type="ARBA" id="ARBA00007469"/>
    </source>
</evidence>
<dbReference type="Gene3D" id="3.90.730.10">
    <property type="entry name" value="Ribonuclease T2-like"/>
    <property type="match status" value="1"/>
</dbReference>
<feature type="compositionally biased region" description="Basic and acidic residues" evidence="3">
    <location>
        <begin position="105"/>
        <end position="118"/>
    </location>
</feature>
<dbReference type="Pfam" id="PF00445">
    <property type="entry name" value="Ribonuclease_T2"/>
    <property type="match status" value="1"/>
</dbReference>
<feature type="compositionally biased region" description="Pro residues" evidence="3">
    <location>
        <begin position="83"/>
        <end position="93"/>
    </location>
</feature>
<evidence type="ECO:0000256" key="2">
    <source>
        <dbReference type="RuleBase" id="RU004328"/>
    </source>
</evidence>
<evidence type="ECO:0000313" key="4">
    <source>
        <dbReference type="Proteomes" id="UP000095280"/>
    </source>
</evidence>
<dbReference type="InterPro" id="IPR001568">
    <property type="entry name" value="RNase_T2-like"/>
</dbReference>
<keyword evidence="4" id="KW-1185">Reference proteome</keyword>
<protein>
    <submittedName>
        <fullName evidence="5">CAP10 domain-containing protein</fullName>
    </submittedName>
</protein>
<feature type="region of interest" description="Disordered" evidence="3">
    <location>
        <begin position="45"/>
        <end position="118"/>
    </location>
</feature>
<dbReference type="SUPFAM" id="SSF55895">
    <property type="entry name" value="Ribonuclease Rh-like"/>
    <property type="match status" value="1"/>
</dbReference>
<feature type="compositionally biased region" description="Low complexity" evidence="3">
    <location>
        <begin position="45"/>
        <end position="78"/>
    </location>
</feature>